<dbReference type="AlphaFoldDB" id="A0A4U0RXB7"/>
<protein>
    <submittedName>
        <fullName evidence="2">Uncharacterized protein</fullName>
    </submittedName>
</protein>
<comment type="caution">
    <text evidence="2">The sequence shown here is derived from an EMBL/GenBank/DDBJ whole genome shotgun (WGS) entry which is preliminary data.</text>
</comment>
<sequence>MGLLLIRDPGSTKPYDLALVTTDLTTPLAGIVTGTPGAGALKCCLRSSSRSSEQARPATGYDARS</sequence>
<reference evidence="2 3" key="1">
    <citation type="submission" date="2019-04" db="EMBL/GenBank/DDBJ databases">
        <title>Streptomyces oryziradicis sp. nov., a novel actinomycete isolated from rhizosphere soil of rice (Oryza sativa L.).</title>
        <authorList>
            <person name="Li C."/>
        </authorList>
    </citation>
    <scope>NUCLEOTIDE SEQUENCE [LARGE SCALE GENOMIC DNA]</scope>
    <source>
        <strain evidence="2 3">NEAU-C40</strain>
    </source>
</reference>
<organism evidence="2 3">
    <name type="scientific">Actinacidiphila oryziradicis</name>
    <dbReference type="NCBI Taxonomy" id="2571141"/>
    <lineage>
        <taxon>Bacteria</taxon>
        <taxon>Bacillati</taxon>
        <taxon>Actinomycetota</taxon>
        <taxon>Actinomycetes</taxon>
        <taxon>Kitasatosporales</taxon>
        <taxon>Streptomycetaceae</taxon>
        <taxon>Actinacidiphila</taxon>
    </lineage>
</organism>
<name>A0A4U0RXB7_9ACTN</name>
<dbReference type="RefSeq" id="WP_136729536.1">
    <property type="nucleotide sequence ID" value="NZ_SUMC01000088.1"/>
</dbReference>
<proteinExistence type="predicted"/>
<dbReference type="EMBL" id="SUMC01000088">
    <property type="protein sequence ID" value="TKA00273.1"/>
    <property type="molecule type" value="Genomic_DNA"/>
</dbReference>
<feature type="region of interest" description="Disordered" evidence="1">
    <location>
        <begin position="46"/>
        <end position="65"/>
    </location>
</feature>
<evidence type="ECO:0000313" key="2">
    <source>
        <dbReference type="EMBL" id="TKA00273.1"/>
    </source>
</evidence>
<evidence type="ECO:0000313" key="3">
    <source>
        <dbReference type="Proteomes" id="UP000305778"/>
    </source>
</evidence>
<keyword evidence="3" id="KW-1185">Reference proteome</keyword>
<accession>A0A4U0RXB7</accession>
<gene>
    <name evidence="2" type="ORF">FCI23_43180</name>
</gene>
<evidence type="ECO:0000256" key="1">
    <source>
        <dbReference type="SAM" id="MobiDB-lite"/>
    </source>
</evidence>
<dbReference type="Proteomes" id="UP000305778">
    <property type="component" value="Unassembled WGS sequence"/>
</dbReference>